<dbReference type="PANTHER" id="PTHR43649:SF14">
    <property type="entry name" value="BLR3389 PROTEIN"/>
    <property type="match status" value="1"/>
</dbReference>
<dbReference type="SUPFAM" id="SSF53850">
    <property type="entry name" value="Periplasmic binding protein-like II"/>
    <property type="match status" value="1"/>
</dbReference>
<feature type="signal peptide" evidence="1">
    <location>
        <begin position="1"/>
        <end position="25"/>
    </location>
</feature>
<dbReference type="AlphaFoldDB" id="A0A2T4UNV2"/>
<gene>
    <name evidence="2" type="ORF">C1I63_18375</name>
</gene>
<dbReference type="EMBL" id="PZPL01000002">
    <property type="protein sequence ID" value="PTL71208.1"/>
    <property type="molecule type" value="Genomic_DNA"/>
</dbReference>
<dbReference type="Pfam" id="PF01547">
    <property type="entry name" value="SBP_bac_1"/>
    <property type="match status" value="1"/>
</dbReference>
<comment type="caution">
    <text evidence="2">The sequence shown here is derived from an EMBL/GenBank/DDBJ whole genome shotgun (WGS) entry which is preliminary data.</text>
</comment>
<sequence>MSRTITRRRVFAGLAAVTVIASLTACSPGASGPTEEVDASDVAAALDKGGDLLVWGWDATLPPMIDAFEKAYPNVNVELANVGTGTDAYTALQNAIQAGSGIPDVMHMEYSAVPQFALTGDLADLSAFGAGDLEDSFTTGTWGSVAINDGIFGLPLDSGPMAMFYNQATFDQYGIAVPTTWEEYVEAARTLHAADPSKYLVGDAGDAGFTQSMIWQAGGRPFQASGSDITVDLEDEGAKKFTDMWQPVLDEGLAAPITTWSEEWYKGLSDGTINSLLIGAWMPVNLESGVPDAAGDWRAAPMPQYEAGETMNSENGGSALSVTEASEQKALAYGFTEFSNAGDGVGVRLEAGTFPATVSDIESDEFTNKEFPYFGGQKVNEVLAEAATTVSSGWQYLPFQAYAVSIFNDNLGSSYTGDQPLSEGLATWQDAIVSYGNDQGFAVNGG</sequence>
<keyword evidence="1" id="KW-0732">Signal</keyword>
<keyword evidence="3" id="KW-1185">Reference proteome</keyword>
<proteinExistence type="predicted"/>
<accession>A0A2T4UNV2</accession>
<dbReference type="InterPro" id="IPR050490">
    <property type="entry name" value="Bact_solute-bd_prot1"/>
</dbReference>
<protein>
    <submittedName>
        <fullName evidence="2">Sugar ABC transporter substrate-binding protein</fullName>
    </submittedName>
</protein>
<dbReference type="InterPro" id="IPR006311">
    <property type="entry name" value="TAT_signal"/>
</dbReference>
<organism evidence="2 3">
    <name type="scientific">Rathayibacter caricis DSM 15933</name>
    <dbReference type="NCBI Taxonomy" id="1328867"/>
    <lineage>
        <taxon>Bacteria</taxon>
        <taxon>Bacillati</taxon>
        <taxon>Actinomycetota</taxon>
        <taxon>Actinomycetes</taxon>
        <taxon>Micrococcales</taxon>
        <taxon>Microbacteriaceae</taxon>
        <taxon>Rathayibacter</taxon>
    </lineage>
</organism>
<dbReference type="Gene3D" id="3.40.190.10">
    <property type="entry name" value="Periplasmic binding protein-like II"/>
    <property type="match status" value="1"/>
</dbReference>
<reference evidence="2 3" key="1">
    <citation type="submission" date="2018-03" db="EMBL/GenBank/DDBJ databases">
        <title>Bacteriophage NCPPB3778 and a type I-E CRISPR drive the evolution of the US Biological Select Agent, Rathayibacter toxicus.</title>
        <authorList>
            <person name="Davis E.W.II."/>
            <person name="Tabima J.F."/>
            <person name="Weisberg A.J."/>
            <person name="Dantas Lopes L."/>
            <person name="Wiseman M.S."/>
            <person name="Wiseman M.S."/>
            <person name="Pupko T."/>
            <person name="Belcher M.S."/>
            <person name="Sechler A.J."/>
            <person name="Tancos M.A."/>
            <person name="Schroeder B.K."/>
            <person name="Murray T.D."/>
            <person name="Luster D.G."/>
            <person name="Schneider W.L."/>
            <person name="Rogers E."/>
            <person name="Andreote F.D."/>
            <person name="Grunwald N.J."/>
            <person name="Putnam M.L."/>
            <person name="Chang J.H."/>
        </authorList>
    </citation>
    <scope>NUCLEOTIDE SEQUENCE [LARGE SCALE GENOMIC DNA]</scope>
    <source>
        <strain evidence="2 3">DSM 15933</strain>
    </source>
</reference>
<dbReference type="PANTHER" id="PTHR43649">
    <property type="entry name" value="ARABINOSE-BINDING PROTEIN-RELATED"/>
    <property type="match status" value="1"/>
</dbReference>
<dbReference type="Proteomes" id="UP000241085">
    <property type="component" value="Unassembled WGS sequence"/>
</dbReference>
<evidence type="ECO:0000313" key="3">
    <source>
        <dbReference type="Proteomes" id="UP000241085"/>
    </source>
</evidence>
<name>A0A2T4UNV2_9MICO</name>
<evidence type="ECO:0000256" key="1">
    <source>
        <dbReference type="SAM" id="SignalP"/>
    </source>
</evidence>
<evidence type="ECO:0000313" key="2">
    <source>
        <dbReference type="EMBL" id="PTL71208.1"/>
    </source>
</evidence>
<dbReference type="RefSeq" id="WP_107576016.1">
    <property type="nucleotide sequence ID" value="NZ_PZPL01000002.1"/>
</dbReference>
<dbReference type="PROSITE" id="PS51257">
    <property type="entry name" value="PROKAR_LIPOPROTEIN"/>
    <property type="match status" value="1"/>
</dbReference>
<feature type="chain" id="PRO_5038720177" evidence="1">
    <location>
        <begin position="26"/>
        <end position="446"/>
    </location>
</feature>
<dbReference type="PROSITE" id="PS51318">
    <property type="entry name" value="TAT"/>
    <property type="match status" value="1"/>
</dbReference>
<dbReference type="InterPro" id="IPR006059">
    <property type="entry name" value="SBP"/>
</dbReference>